<comment type="caution">
    <text evidence="2">The sequence shown here is derived from an EMBL/GenBank/DDBJ whole genome shotgun (WGS) entry which is preliminary data.</text>
</comment>
<feature type="domain" description="Nudix hydrolase" evidence="1">
    <location>
        <begin position="1"/>
        <end position="119"/>
    </location>
</feature>
<dbReference type="InterPro" id="IPR015797">
    <property type="entry name" value="NUDIX_hydrolase-like_dom_sf"/>
</dbReference>
<dbReference type="Gene3D" id="3.90.79.10">
    <property type="entry name" value="Nucleoside Triphosphate Pyrophosphohydrolase"/>
    <property type="match status" value="1"/>
</dbReference>
<keyword evidence="3" id="KW-1185">Reference proteome</keyword>
<dbReference type="Proteomes" id="UP001599756">
    <property type="component" value="Unassembled WGS sequence"/>
</dbReference>
<gene>
    <name evidence="2" type="ORF">ACFW88_33930</name>
</gene>
<dbReference type="InterPro" id="IPR000086">
    <property type="entry name" value="NUDIX_hydrolase_dom"/>
</dbReference>
<dbReference type="PROSITE" id="PS51462">
    <property type="entry name" value="NUDIX"/>
    <property type="match status" value="1"/>
</dbReference>
<dbReference type="GO" id="GO:0016787">
    <property type="term" value="F:hydrolase activity"/>
    <property type="evidence" value="ECO:0007669"/>
    <property type="project" value="UniProtKB-KW"/>
</dbReference>
<dbReference type="SUPFAM" id="SSF55811">
    <property type="entry name" value="Nudix"/>
    <property type="match status" value="1"/>
</dbReference>
<reference evidence="2 3" key="1">
    <citation type="submission" date="2024-09" db="EMBL/GenBank/DDBJ databases">
        <title>The Natural Products Discovery Center: Release of the First 8490 Sequenced Strains for Exploring Actinobacteria Biosynthetic Diversity.</title>
        <authorList>
            <person name="Kalkreuter E."/>
            <person name="Kautsar S.A."/>
            <person name="Yang D."/>
            <person name="Bader C.D."/>
            <person name="Teijaro C.N."/>
            <person name="Fluegel L."/>
            <person name="Davis C.M."/>
            <person name="Simpson J.R."/>
            <person name="Lauterbach L."/>
            <person name="Steele A.D."/>
            <person name="Gui C."/>
            <person name="Meng S."/>
            <person name="Li G."/>
            <person name="Viehrig K."/>
            <person name="Ye F."/>
            <person name="Su P."/>
            <person name="Kiefer A.F."/>
            <person name="Nichols A."/>
            <person name="Cepeda A.J."/>
            <person name="Yan W."/>
            <person name="Fan B."/>
            <person name="Jiang Y."/>
            <person name="Adhikari A."/>
            <person name="Zheng C.-J."/>
            <person name="Schuster L."/>
            <person name="Cowan T.M."/>
            <person name="Smanski M.J."/>
            <person name="Chevrette M.G."/>
            <person name="De Carvalho L.P.S."/>
            <person name="Shen B."/>
        </authorList>
    </citation>
    <scope>NUCLEOTIDE SEQUENCE [LARGE SCALE GENOMIC DNA]</scope>
    <source>
        <strain evidence="2 3">NPDC059500</strain>
    </source>
</reference>
<dbReference type="Pfam" id="PF00293">
    <property type="entry name" value="NUDIX"/>
    <property type="match status" value="1"/>
</dbReference>
<evidence type="ECO:0000313" key="2">
    <source>
        <dbReference type="EMBL" id="MFE1755481.1"/>
    </source>
</evidence>
<organism evidence="2 3">
    <name type="scientific">Streptomyces anandii</name>
    <dbReference type="NCBI Taxonomy" id="285454"/>
    <lineage>
        <taxon>Bacteria</taxon>
        <taxon>Bacillati</taxon>
        <taxon>Actinomycetota</taxon>
        <taxon>Actinomycetes</taxon>
        <taxon>Kitasatosporales</taxon>
        <taxon>Streptomycetaceae</taxon>
        <taxon>Streptomyces</taxon>
    </lineage>
</organism>
<evidence type="ECO:0000259" key="1">
    <source>
        <dbReference type="PROSITE" id="PS51462"/>
    </source>
</evidence>
<proteinExistence type="predicted"/>
<keyword evidence="2" id="KW-0378">Hydrolase</keyword>
<dbReference type="EMBL" id="JBHYTS010000092">
    <property type="protein sequence ID" value="MFE1755481.1"/>
    <property type="molecule type" value="Genomic_DNA"/>
</dbReference>
<evidence type="ECO:0000313" key="3">
    <source>
        <dbReference type="Proteomes" id="UP001599756"/>
    </source>
</evidence>
<sequence length="121" mass="12415">MRGTVEAVVVDDGRLLLVERPGGWGLPSGSPEPAERASATAARVVYELTGYLVDGSTTLRSEGAGGGAEASSAVVCHLLSTDPSAEARLGPEQVRWTPFEETAGAALPGVVRDYLGGHTPV</sequence>
<protein>
    <submittedName>
        <fullName evidence="2">NUDIX hydrolase</fullName>
    </submittedName>
</protein>
<accession>A0ABW6HGL0</accession>
<dbReference type="RefSeq" id="WP_381829948.1">
    <property type="nucleotide sequence ID" value="NZ_JBHYTS010000092.1"/>
</dbReference>
<name>A0ABW6HGL0_9ACTN</name>